<feature type="region of interest" description="Disordered" evidence="1">
    <location>
        <begin position="75"/>
        <end position="105"/>
    </location>
</feature>
<name>A0A9W6QCH5_9ACTN</name>
<dbReference type="Gene3D" id="3.40.1580.10">
    <property type="entry name" value="SMI1/KNR4-like"/>
    <property type="match status" value="1"/>
</dbReference>
<dbReference type="Proteomes" id="UP001165041">
    <property type="component" value="Unassembled WGS sequence"/>
</dbReference>
<evidence type="ECO:0000259" key="2">
    <source>
        <dbReference type="SMART" id="SM00860"/>
    </source>
</evidence>
<sequence length="216" mass="23958">MTAVDWPAVRTRVLALLERDPEQGPTAPPLSAQQVAEAEADLGAPFPPDYRDYLLHVSAGGWFLDELHRTEHGWGWGDNQRGDLTRPFPGPSNEPDPDAAPPPGGWMAWEWARIAGLALIAERGCGTAVGLAFTGPWRGTVWMDNRPACDEIHPLLTANDREATFTEWLLDWLAHMEELAGATPEQRGRIAYCWHMGVETPIDWCPSPSLRGPRKH</sequence>
<proteinExistence type="predicted"/>
<organism evidence="3 4">
    <name type="scientific">Kitasatospora phosalacinea</name>
    <dbReference type="NCBI Taxonomy" id="2065"/>
    <lineage>
        <taxon>Bacteria</taxon>
        <taxon>Bacillati</taxon>
        <taxon>Actinomycetota</taxon>
        <taxon>Actinomycetes</taxon>
        <taxon>Kitasatosporales</taxon>
        <taxon>Streptomycetaceae</taxon>
        <taxon>Kitasatospora</taxon>
    </lineage>
</organism>
<dbReference type="InterPro" id="IPR018958">
    <property type="entry name" value="Knr4/Smi1-like_dom"/>
</dbReference>
<dbReference type="Pfam" id="PF09346">
    <property type="entry name" value="SMI1_KNR4"/>
    <property type="match status" value="1"/>
</dbReference>
<dbReference type="InterPro" id="IPR037883">
    <property type="entry name" value="Knr4/Smi1-like_sf"/>
</dbReference>
<comment type="caution">
    <text evidence="3">The sequence shown here is derived from an EMBL/GenBank/DDBJ whole genome shotgun (WGS) entry which is preliminary data.</text>
</comment>
<protein>
    <recommendedName>
        <fullName evidence="2">Knr4/Smi1-like domain-containing protein</fullName>
    </recommendedName>
</protein>
<accession>A0A9W6QCH5</accession>
<evidence type="ECO:0000256" key="1">
    <source>
        <dbReference type="SAM" id="MobiDB-lite"/>
    </source>
</evidence>
<feature type="domain" description="Knr4/Smi1-like" evidence="2">
    <location>
        <begin position="29"/>
        <end position="171"/>
    </location>
</feature>
<evidence type="ECO:0000313" key="4">
    <source>
        <dbReference type="Proteomes" id="UP001165041"/>
    </source>
</evidence>
<dbReference type="AlphaFoldDB" id="A0A9W6QCH5"/>
<dbReference type="SUPFAM" id="SSF160631">
    <property type="entry name" value="SMI1/KNR4-like"/>
    <property type="match status" value="1"/>
</dbReference>
<dbReference type="SMART" id="SM00860">
    <property type="entry name" value="SMI1_KNR4"/>
    <property type="match status" value="1"/>
</dbReference>
<reference evidence="3" key="1">
    <citation type="submission" date="2023-02" db="EMBL/GenBank/DDBJ databases">
        <title>Kitasatospora phosalacinea NBRC 14627.</title>
        <authorList>
            <person name="Ichikawa N."/>
            <person name="Sato H."/>
            <person name="Tonouchi N."/>
        </authorList>
    </citation>
    <scope>NUCLEOTIDE SEQUENCE</scope>
    <source>
        <strain evidence="3">NBRC 14627</strain>
    </source>
</reference>
<dbReference type="EMBL" id="BSSA01000017">
    <property type="protein sequence ID" value="GLW72383.1"/>
    <property type="molecule type" value="Genomic_DNA"/>
</dbReference>
<gene>
    <name evidence="3" type="ORF">Kpho02_46820</name>
</gene>
<dbReference type="RefSeq" id="WP_285738087.1">
    <property type="nucleotide sequence ID" value="NZ_BSSA01000017.1"/>
</dbReference>
<feature type="compositionally biased region" description="Pro residues" evidence="1">
    <location>
        <begin position="88"/>
        <end position="104"/>
    </location>
</feature>
<evidence type="ECO:0000313" key="3">
    <source>
        <dbReference type="EMBL" id="GLW72383.1"/>
    </source>
</evidence>